<evidence type="ECO:0008006" key="3">
    <source>
        <dbReference type="Google" id="ProtNLM"/>
    </source>
</evidence>
<dbReference type="SUPFAM" id="SSF103025">
    <property type="entry name" value="Folate-binding domain"/>
    <property type="match status" value="1"/>
</dbReference>
<dbReference type="RefSeq" id="WP_377458747.1">
    <property type="nucleotide sequence ID" value="NZ_JBHLUB010000027.1"/>
</dbReference>
<evidence type="ECO:0000313" key="2">
    <source>
        <dbReference type="Proteomes" id="UP001589862"/>
    </source>
</evidence>
<dbReference type="InterPro" id="IPR027266">
    <property type="entry name" value="TrmE/GcvT-like"/>
</dbReference>
<dbReference type="Proteomes" id="UP001589862">
    <property type="component" value="Unassembled WGS sequence"/>
</dbReference>
<dbReference type="Gene3D" id="3.30.1360.120">
    <property type="entry name" value="Probable tRNA modification gtpase trme, domain 1"/>
    <property type="match status" value="1"/>
</dbReference>
<comment type="caution">
    <text evidence="1">The sequence shown here is derived from an EMBL/GenBank/DDBJ whole genome shotgun (WGS) entry which is preliminary data.</text>
</comment>
<protein>
    <recommendedName>
        <fullName evidence="3">Sarcosine oxidase subunit gamma</fullName>
    </recommendedName>
</protein>
<dbReference type="EMBL" id="JBHLUB010000027">
    <property type="protein sequence ID" value="MFC0581955.1"/>
    <property type="molecule type" value="Genomic_DNA"/>
</dbReference>
<name>A0ABV6PA13_9MICC</name>
<evidence type="ECO:0000313" key="1">
    <source>
        <dbReference type="EMBL" id="MFC0581955.1"/>
    </source>
</evidence>
<keyword evidence="2" id="KW-1185">Reference proteome</keyword>
<reference evidence="1 2" key="1">
    <citation type="submission" date="2024-09" db="EMBL/GenBank/DDBJ databases">
        <authorList>
            <person name="Sun Q."/>
            <person name="Mori K."/>
        </authorList>
    </citation>
    <scope>NUCLEOTIDE SEQUENCE [LARGE SCALE GENOMIC DNA]</scope>
    <source>
        <strain evidence="1 2">NCAIM B.02604</strain>
    </source>
</reference>
<organism evidence="1 2">
    <name type="scientific">Micrococcoides hystricis</name>
    <dbReference type="NCBI Taxonomy" id="1572761"/>
    <lineage>
        <taxon>Bacteria</taxon>
        <taxon>Bacillati</taxon>
        <taxon>Actinomycetota</taxon>
        <taxon>Actinomycetes</taxon>
        <taxon>Micrococcales</taxon>
        <taxon>Micrococcaceae</taxon>
        <taxon>Micrococcoides</taxon>
    </lineage>
</organism>
<accession>A0ABV6PA13</accession>
<gene>
    <name evidence="1" type="ORF">ACFFFR_06105</name>
</gene>
<sequence length="204" mass="21684">MSNATYKVAEPIARTPLRGAPTQVIDGREYQQGATSGDLLITDLSMTKKTQYRQVSGQSADLGVPYGEAKWTGNTLVVGSGPGEWMVIESAGAGAPEEVPGTRHVDLSNGRAMIRVSGKNALELMRRVSAFNYDDRLFPNHAAARTSVAAVTTDVIRDDVGGEPSFILHVERSSGIYLQEMLLEAGAEFGATIGQASPDFAPAD</sequence>
<proteinExistence type="predicted"/>